<reference evidence="2" key="2">
    <citation type="journal article" date="2020" name="Nat. Commun.">
        <title>Large-scale genome sequencing of mycorrhizal fungi provides insights into the early evolution of symbiotic traits.</title>
        <authorList>
            <person name="Miyauchi S."/>
            <person name="Kiss E."/>
            <person name="Kuo A."/>
            <person name="Drula E."/>
            <person name="Kohler A."/>
            <person name="Sanchez-Garcia M."/>
            <person name="Morin E."/>
            <person name="Andreopoulos B."/>
            <person name="Barry K.W."/>
            <person name="Bonito G."/>
            <person name="Buee M."/>
            <person name="Carver A."/>
            <person name="Chen C."/>
            <person name="Cichocki N."/>
            <person name="Clum A."/>
            <person name="Culley D."/>
            <person name="Crous P.W."/>
            <person name="Fauchery L."/>
            <person name="Girlanda M."/>
            <person name="Hayes R.D."/>
            <person name="Keri Z."/>
            <person name="LaButti K."/>
            <person name="Lipzen A."/>
            <person name="Lombard V."/>
            <person name="Magnuson J."/>
            <person name="Maillard F."/>
            <person name="Murat C."/>
            <person name="Nolan M."/>
            <person name="Ohm R.A."/>
            <person name="Pangilinan J."/>
            <person name="Pereira M.F."/>
            <person name="Perotto S."/>
            <person name="Peter M."/>
            <person name="Pfister S."/>
            <person name="Riley R."/>
            <person name="Sitrit Y."/>
            <person name="Stielow J.B."/>
            <person name="Szollosi G."/>
            <person name="Zifcakova L."/>
            <person name="Stursova M."/>
            <person name="Spatafora J.W."/>
            <person name="Tedersoo L."/>
            <person name="Vaario L.M."/>
            <person name="Yamada A."/>
            <person name="Yan M."/>
            <person name="Wang P."/>
            <person name="Xu J."/>
            <person name="Bruns T."/>
            <person name="Baldrian P."/>
            <person name="Vilgalys R."/>
            <person name="Dunand C."/>
            <person name="Henrissat B."/>
            <person name="Grigoriev I.V."/>
            <person name="Hibbett D."/>
            <person name="Nagy L.G."/>
            <person name="Martin F.M."/>
        </authorList>
    </citation>
    <scope>NUCLEOTIDE SEQUENCE</scope>
    <source>
        <strain evidence="2">BED1</strain>
    </source>
</reference>
<keyword evidence="1" id="KW-1133">Transmembrane helix</keyword>
<dbReference type="Proteomes" id="UP001194468">
    <property type="component" value="Unassembled WGS sequence"/>
</dbReference>
<comment type="caution">
    <text evidence="2">The sequence shown here is derived from an EMBL/GenBank/DDBJ whole genome shotgun (WGS) entry which is preliminary data.</text>
</comment>
<gene>
    <name evidence="2" type="ORF">L210DRAFT_3630626</name>
</gene>
<evidence type="ECO:0000313" key="3">
    <source>
        <dbReference type="Proteomes" id="UP001194468"/>
    </source>
</evidence>
<reference evidence="2" key="1">
    <citation type="submission" date="2019-10" db="EMBL/GenBank/DDBJ databases">
        <authorList>
            <consortium name="DOE Joint Genome Institute"/>
            <person name="Kuo A."/>
            <person name="Miyauchi S."/>
            <person name="Kiss E."/>
            <person name="Drula E."/>
            <person name="Kohler A."/>
            <person name="Sanchez-Garcia M."/>
            <person name="Andreopoulos B."/>
            <person name="Barry K.W."/>
            <person name="Bonito G."/>
            <person name="Buee M."/>
            <person name="Carver A."/>
            <person name="Chen C."/>
            <person name="Cichocki N."/>
            <person name="Clum A."/>
            <person name="Culley D."/>
            <person name="Crous P.W."/>
            <person name="Fauchery L."/>
            <person name="Girlanda M."/>
            <person name="Hayes R."/>
            <person name="Keri Z."/>
            <person name="LaButti K."/>
            <person name="Lipzen A."/>
            <person name="Lombard V."/>
            <person name="Magnuson J."/>
            <person name="Maillard F."/>
            <person name="Morin E."/>
            <person name="Murat C."/>
            <person name="Nolan M."/>
            <person name="Ohm R."/>
            <person name="Pangilinan J."/>
            <person name="Pereira M."/>
            <person name="Perotto S."/>
            <person name="Peter M."/>
            <person name="Riley R."/>
            <person name="Sitrit Y."/>
            <person name="Stielow B."/>
            <person name="Szollosi G."/>
            <person name="Zifcakova L."/>
            <person name="Stursova M."/>
            <person name="Spatafora J.W."/>
            <person name="Tedersoo L."/>
            <person name="Vaario L.-M."/>
            <person name="Yamada A."/>
            <person name="Yan M."/>
            <person name="Wang P."/>
            <person name="Xu J."/>
            <person name="Bruns T."/>
            <person name="Baldrian P."/>
            <person name="Vilgalys R."/>
            <person name="Henrissat B."/>
            <person name="Grigoriev I.V."/>
            <person name="Hibbett D."/>
            <person name="Nagy L.G."/>
            <person name="Martin F.M."/>
        </authorList>
    </citation>
    <scope>NUCLEOTIDE SEQUENCE</scope>
    <source>
        <strain evidence="2">BED1</strain>
    </source>
</reference>
<keyword evidence="1" id="KW-0472">Membrane</keyword>
<keyword evidence="3" id="KW-1185">Reference proteome</keyword>
<feature type="transmembrane region" description="Helical" evidence="1">
    <location>
        <begin position="329"/>
        <end position="357"/>
    </location>
</feature>
<keyword evidence="1" id="KW-0812">Transmembrane</keyword>
<sequence length="381" mass="42788">MAAWEIDSISKSLKELRSLDWETNWTTASNTCWNFVVDEPDLITQLDNRGNRGVWYTWNLESRHHLRPLEWENFDAGTQGLGTCVLLLHQVGFSGFRRATTRMPTDATRCIAPRRRQKVNPTSFRADSPERRYLSYTHTAGTHGPPTHGPFRGASAGNLIHKEPRRTHVRISVTSMAAKWEFSCMRVTLIGFGIGARPGHAPSGTLGKTSSIGFRPSTLETNRRKALGTDGLVDCLFQNPVVDSGNTGRRCNPNKVQRVKRASFGWCQVLVVKKRPSCFSTMIRDRKVASGKEPDDRPLGASHHYHCHLSSDSVHVVEMLQIQEQSRRAWVLSLIFLSFGATIRLALAPNLLLFLLFASFWDSVARTVDGIPYLLSRPDHG</sequence>
<evidence type="ECO:0000256" key="1">
    <source>
        <dbReference type="SAM" id="Phobius"/>
    </source>
</evidence>
<dbReference type="EMBL" id="WHUW01000012">
    <property type="protein sequence ID" value="KAF8440539.1"/>
    <property type="molecule type" value="Genomic_DNA"/>
</dbReference>
<organism evidence="2 3">
    <name type="scientific">Boletus edulis BED1</name>
    <dbReference type="NCBI Taxonomy" id="1328754"/>
    <lineage>
        <taxon>Eukaryota</taxon>
        <taxon>Fungi</taxon>
        <taxon>Dikarya</taxon>
        <taxon>Basidiomycota</taxon>
        <taxon>Agaricomycotina</taxon>
        <taxon>Agaricomycetes</taxon>
        <taxon>Agaricomycetidae</taxon>
        <taxon>Boletales</taxon>
        <taxon>Boletineae</taxon>
        <taxon>Boletaceae</taxon>
        <taxon>Boletoideae</taxon>
        <taxon>Boletus</taxon>
    </lineage>
</organism>
<dbReference type="AlphaFoldDB" id="A0AAD4GEZ8"/>
<protein>
    <submittedName>
        <fullName evidence="2">Uncharacterized protein</fullName>
    </submittedName>
</protein>
<accession>A0AAD4GEZ8</accession>
<proteinExistence type="predicted"/>
<name>A0AAD4GEZ8_BOLED</name>
<evidence type="ECO:0000313" key="2">
    <source>
        <dbReference type="EMBL" id="KAF8440539.1"/>
    </source>
</evidence>